<protein>
    <submittedName>
        <fullName evidence="7">Ubiquinone biosynthesis protein UbiA</fullName>
    </submittedName>
</protein>
<dbReference type="PANTHER" id="PTHR42723">
    <property type="entry name" value="CHLOROPHYLL SYNTHASE"/>
    <property type="match status" value="1"/>
</dbReference>
<dbReference type="AlphaFoldDB" id="A0A7K1GIF5"/>
<dbReference type="Gene3D" id="1.10.357.140">
    <property type="entry name" value="UbiA prenyltransferase"/>
    <property type="match status" value="1"/>
</dbReference>
<feature type="transmembrane region" description="Helical" evidence="6">
    <location>
        <begin position="273"/>
        <end position="291"/>
    </location>
</feature>
<sequence length="307" mass="35659">MLSRKNKVLLAKIFSLFSVVRGYNILIIVIAQYLASIFIFAPELRALDVLLDWRLFLIIFSSSLAIAGGYIINNFYDAEKDLINRPFKSMVDRLVSQATKLRVYFALNFVSVVLLLPVSVHASVFFALYIFLLWFYSHKLKKYPLIGNIMASLLAILPFFGIFMYFQSYHIGVFIHAFFLFMIIFTREILKDMENIRGDFANNYQTLPVRFGESYTKRVVTVLVFISFIPIIVLTTYMDIGYMNYYFYSSMVVLVLFLILLWKVNTIEEYHKLHICLKLLILLGVFSIVLIKPEVIASGQTLLRETL</sequence>
<accession>A0A7K1GIF5</accession>
<dbReference type="GO" id="GO:0016765">
    <property type="term" value="F:transferase activity, transferring alkyl or aryl (other than methyl) groups"/>
    <property type="evidence" value="ECO:0007669"/>
    <property type="project" value="InterPro"/>
</dbReference>
<name>A0A7K1GIF5_9FLAO</name>
<dbReference type="RefSeq" id="WP_155034542.1">
    <property type="nucleotide sequence ID" value="NZ_JAYMMG010000001.1"/>
</dbReference>
<dbReference type="GO" id="GO:0016020">
    <property type="term" value="C:membrane"/>
    <property type="evidence" value="ECO:0007669"/>
    <property type="project" value="UniProtKB-SubCell"/>
</dbReference>
<organism evidence="7 8">
    <name type="scientific">Myroides pelagicus</name>
    <dbReference type="NCBI Taxonomy" id="270914"/>
    <lineage>
        <taxon>Bacteria</taxon>
        <taxon>Pseudomonadati</taxon>
        <taxon>Bacteroidota</taxon>
        <taxon>Flavobacteriia</taxon>
        <taxon>Flavobacteriales</taxon>
        <taxon>Flavobacteriaceae</taxon>
        <taxon>Myroides</taxon>
    </lineage>
</organism>
<evidence type="ECO:0000256" key="6">
    <source>
        <dbReference type="SAM" id="Phobius"/>
    </source>
</evidence>
<comment type="caution">
    <text evidence="7">The sequence shown here is derived from an EMBL/GenBank/DDBJ whole genome shotgun (WGS) entry which is preliminary data.</text>
</comment>
<dbReference type="Proteomes" id="UP000488936">
    <property type="component" value="Unassembled WGS sequence"/>
</dbReference>
<keyword evidence="8" id="KW-1185">Reference proteome</keyword>
<feature type="transmembrane region" description="Helical" evidence="6">
    <location>
        <begin position="243"/>
        <end position="261"/>
    </location>
</feature>
<evidence type="ECO:0000256" key="5">
    <source>
        <dbReference type="ARBA" id="ARBA00023136"/>
    </source>
</evidence>
<feature type="transmembrane region" description="Helical" evidence="6">
    <location>
        <begin position="53"/>
        <end position="72"/>
    </location>
</feature>
<evidence type="ECO:0000256" key="4">
    <source>
        <dbReference type="ARBA" id="ARBA00022989"/>
    </source>
</evidence>
<feature type="transmembrane region" description="Helical" evidence="6">
    <location>
        <begin position="103"/>
        <end position="136"/>
    </location>
</feature>
<reference evidence="7 8" key="1">
    <citation type="journal article" date="2006" name="Int. J. Syst. Evol. Microbiol.">
        <title>Myroides pelagicus sp. nov., isolated from seawater in Thailand.</title>
        <authorList>
            <person name="Yoon J."/>
            <person name="Maneerat S."/>
            <person name="Kawai F."/>
            <person name="Yokota A."/>
        </authorList>
    </citation>
    <scope>NUCLEOTIDE SEQUENCE [LARGE SCALE GENOMIC DNA]</scope>
    <source>
        <strain evidence="7 8">SM1T</strain>
    </source>
</reference>
<feature type="transmembrane region" description="Helical" evidence="6">
    <location>
        <begin position="171"/>
        <end position="190"/>
    </location>
</feature>
<feature type="transmembrane region" description="Helical" evidence="6">
    <location>
        <begin position="219"/>
        <end position="237"/>
    </location>
</feature>
<evidence type="ECO:0000313" key="7">
    <source>
        <dbReference type="EMBL" id="MTH28550.1"/>
    </source>
</evidence>
<keyword evidence="3 6" id="KW-0812">Transmembrane</keyword>
<gene>
    <name evidence="7" type="ORF">GJV77_01230</name>
</gene>
<feature type="transmembrane region" description="Helical" evidence="6">
    <location>
        <begin position="143"/>
        <end position="165"/>
    </location>
</feature>
<dbReference type="InterPro" id="IPR050475">
    <property type="entry name" value="Prenyltransferase_related"/>
</dbReference>
<feature type="transmembrane region" description="Helical" evidence="6">
    <location>
        <begin position="20"/>
        <end position="41"/>
    </location>
</feature>
<dbReference type="CDD" id="cd13961">
    <property type="entry name" value="PT_UbiA_DGGGPS"/>
    <property type="match status" value="1"/>
</dbReference>
<dbReference type="InterPro" id="IPR000537">
    <property type="entry name" value="UbiA_prenyltransferase"/>
</dbReference>
<evidence type="ECO:0000256" key="2">
    <source>
        <dbReference type="ARBA" id="ARBA00022475"/>
    </source>
</evidence>
<proteinExistence type="predicted"/>
<keyword evidence="2" id="KW-1003">Cell membrane</keyword>
<dbReference type="PANTHER" id="PTHR42723:SF1">
    <property type="entry name" value="CHLOROPHYLL SYNTHASE, CHLOROPLASTIC"/>
    <property type="match status" value="1"/>
</dbReference>
<keyword evidence="4 6" id="KW-1133">Transmembrane helix</keyword>
<dbReference type="Pfam" id="PF01040">
    <property type="entry name" value="UbiA"/>
    <property type="match status" value="1"/>
</dbReference>
<dbReference type="EMBL" id="WMJY01000002">
    <property type="protein sequence ID" value="MTH28550.1"/>
    <property type="molecule type" value="Genomic_DNA"/>
</dbReference>
<evidence type="ECO:0000256" key="3">
    <source>
        <dbReference type="ARBA" id="ARBA00022692"/>
    </source>
</evidence>
<evidence type="ECO:0000256" key="1">
    <source>
        <dbReference type="ARBA" id="ARBA00004141"/>
    </source>
</evidence>
<dbReference type="OrthoDB" id="1142538at2"/>
<keyword evidence="7" id="KW-0830">Ubiquinone</keyword>
<comment type="subcellular location">
    <subcellularLocation>
        <location evidence="1">Membrane</location>
        <topology evidence="1">Multi-pass membrane protein</topology>
    </subcellularLocation>
</comment>
<evidence type="ECO:0000313" key="8">
    <source>
        <dbReference type="Proteomes" id="UP000488936"/>
    </source>
</evidence>
<dbReference type="InterPro" id="IPR044878">
    <property type="entry name" value="UbiA_sf"/>
</dbReference>
<keyword evidence="5 6" id="KW-0472">Membrane</keyword>